<reference evidence="1" key="1">
    <citation type="submission" date="2020-08" db="EMBL/GenBank/DDBJ databases">
        <title>Multicomponent nature underlies the extraordinary mechanical properties of spider dragline silk.</title>
        <authorList>
            <person name="Kono N."/>
            <person name="Nakamura H."/>
            <person name="Mori M."/>
            <person name="Yoshida Y."/>
            <person name="Ohtoshi R."/>
            <person name="Malay A.D."/>
            <person name="Moran D.A.P."/>
            <person name="Tomita M."/>
            <person name="Numata K."/>
            <person name="Arakawa K."/>
        </authorList>
    </citation>
    <scope>NUCLEOTIDE SEQUENCE</scope>
</reference>
<sequence length="270" mass="30575">MLPYSCLDPEEERLRIVKAVAAIIREDIRSFVVETKSYPPPSKMLIKENQEIPKSLLLFLHEVIMKNRKGKIANSKTKCTSISRAIMAAIREQSFSSQLLLSLSVFLHGSERLIDVLYNLKFAASYGNTVQYEISKAYHPQSCIVSSELGSLVKYVGDNADINGHTLDGNNTLHVMGMINIITPKDTYDCIQKYATKPSAKELAARSHISLPAYEKPIVPEYSKIQVKHLHDDQALTEKIFNGVDFFVVIRKVEEYFIVVCLEWLSRIAH</sequence>
<gene>
    <name evidence="1" type="primary">ALC57_15604</name>
    <name evidence="1" type="ORF">TNIN_380131</name>
</gene>
<dbReference type="AlphaFoldDB" id="A0A8X6YQP8"/>
<organism evidence="1 2">
    <name type="scientific">Trichonephila inaurata madagascariensis</name>
    <dbReference type="NCBI Taxonomy" id="2747483"/>
    <lineage>
        <taxon>Eukaryota</taxon>
        <taxon>Metazoa</taxon>
        <taxon>Ecdysozoa</taxon>
        <taxon>Arthropoda</taxon>
        <taxon>Chelicerata</taxon>
        <taxon>Arachnida</taxon>
        <taxon>Araneae</taxon>
        <taxon>Araneomorphae</taxon>
        <taxon>Entelegynae</taxon>
        <taxon>Araneoidea</taxon>
        <taxon>Nephilidae</taxon>
        <taxon>Trichonephila</taxon>
        <taxon>Trichonephila inaurata</taxon>
    </lineage>
</organism>
<evidence type="ECO:0000313" key="2">
    <source>
        <dbReference type="Proteomes" id="UP000886998"/>
    </source>
</evidence>
<accession>A0A8X6YQP8</accession>
<dbReference type="Proteomes" id="UP000886998">
    <property type="component" value="Unassembled WGS sequence"/>
</dbReference>
<dbReference type="EMBL" id="BMAV01022442">
    <property type="protein sequence ID" value="GFY77410.1"/>
    <property type="molecule type" value="Genomic_DNA"/>
</dbReference>
<proteinExistence type="predicted"/>
<dbReference type="OrthoDB" id="6753017at2759"/>
<keyword evidence="2" id="KW-1185">Reference proteome</keyword>
<comment type="caution">
    <text evidence="1">The sequence shown here is derived from an EMBL/GenBank/DDBJ whole genome shotgun (WGS) entry which is preliminary data.</text>
</comment>
<protein>
    <submittedName>
        <fullName evidence="1">Uncharacterized protein</fullName>
    </submittedName>
</protein>
<evidence type="ECO:0000313" key="1">
    <source>
        <dbReference type="EMBL" id="GFY77410.1"/>
    </source>
</evidence>
<name>A0A8X6YQP8_9ARAC</name>